<dbReference type="AlphaFoldDB" id="A0A1S1NZQ6"/>
<name>A0A1S1NZQ6_9GAMM</name>
<organism evidence="1 2">
    <name type="scientific">Kushneria phosphatilytica</name>
    <dbReference type="NCBI Taxonomy" id="657387"/>
    <lineage>
        <taxon>Bacteria</taxon>
        <taxon>Pseudomonadati</taxon>
        <taxon>Pseudomonadota</taxon>
        <taxon>Gammaproteobacteria</taxon>
        <taxon>Oceanospirillales</taxon>
        <taxon>Halomonadaceae</taxon>
        <taxon>Kushneria</taxon>
    </lineage>
</organism>
<dbReference type="OrthoDB" id="3034217at2"/>
<dbReference type="KEGG" id="kuy:FY550_04345"/>
<dbReference type="InterPro" id="IPR039013">
    <property type="entry name" value="YgiF"/>
</dbReference>
<dbReference type="InterPro" id="IPR033469">
    <property type="entry name" value="CYTH-like_dom_sf"/>
</dbReference>
<dbReference type="PANTHER" id="PTHR39569:SF1">
    <property type="entry name" value="INORGANIC TRIPHOSPHATASE"/>
    <property type="match status" value="1"/>
</dbReference>
<dbReference type="GO" id="GO:0046872">
    <property type="term" value="F:metal ion binding"/>
    <property type="evidence" value="ECO:0007669"/>
    <property type="project" value="TreeGrafter"/>
</dbReference>
<accession>A0A1S1NZQ6</accession>
<reference evidence="1 2" key="1">
    <citation type="submission" date="2019-08" db="EMBL/GenBank/DDBJ databases">
        <title>Complete genome sequence of Kushneria sp. YCWA18, a halophilic phosphate-solubilizing bacterium isolated from Daqiao saltern in China.</title>
        <authorList>
            <person name="Du G.-X."/>
            <person name="Qu L.-Y."/>
        </authorList>
    </citation>
    <scope>NUCLEOTIDE SEQUENCE [LARGE SCALE GENOMIC DNA]</scope>
    <source>
        <strain evidence="1 2">YCWA18</strain>
    </source>
</reference>
<dbReference type="InterPro" id="IPR023577">
    <property type="entry name" value="CYTH_domain"/>
</dbReference>
<evidence type="ECO:0000313" key="2">
    <source>
        <dbReference type="Proteomes" id="UP000322553"/>
    </source>
</evidence>
<dbReference type="STRING" id="657387.BH688_00605"/>
<dbReference type="PROSITE" id="PS51707">
    <property type="entry name" value="CYTH"/>
    <property type="match status" value="1"/>
</dbReference>
<proteinExistence type="predicted"/>
<dbReference type="PANTHER" id="PTHR39569">
    <property type="entry name" value="INORGANIC TRIPHOSPHATASE"/>
    <property type="match status" value="1"/>
</dbReference>
<evidence type="ECO:0000313" key="1">
    <source>
        <dbReference type="EMBL" id="QEL10440.1"/>
    </source>
</evidence>
<protein>
    <submittedName>
        <fullName evidence="1">CYTH domain-containing protein</fullName>
    </submittedName>
</protein>
<dbReference type="Pfam" id="PF01928">
    <property type="entry name" value="CYTH"/>
    <property type="match status" value="1"/>
</dbReference>
<dbReference type="SMART" id="SM01118">
    <property type="entry name" value="CYTH"/>
    <property type="match status" value="1"/>
</dbReference>
<dbReference type="EMBL" id="CP043420">
    <property type="protein sequence ID" value="QEL10440.1"/>
    <property type="molecule type" value="Genomic_DNA"/>
</dbReference>
<dbReference type="RefSeq" id="WP_070975940.1">
    <property type="nucleotide sequence ID" value="NZ_CP043420.1"/>
</dbReference>
<dbReference type="CDD" id="cd07756">
    <property type="entry name" value="CYTH-like_Pase_CHAD"/>
    <property type="match status" value="1"/>
</dbReference>
<sequence>MLNTASPREIELKFALGADAERLLPAHPRLADMTASVHQLANTYFDTPERDLEKARVALRLRRDGDRIVQTVKTAGQGQGGLHERGEWEWPRDEECLDTEGLARLGLPVFEQASVREALVPVYRTDFERHVWQLPLDTNNAVEVAFDRGEIVAGEHRTPIFELELELRGSEPALLWQLAEALADSVPMRPSNTSKAERAVALREQHWPLPECQLDSPEHCLERALTALDAWQDTGETRYLFTARRAFESLTRHDDPALATLAARLASHLNQRAWLDSEFGRLSLMLLSHLRASASAA</sequence>
<dbReference type="Proteomes" id="UP000322553">
    <property type="component" value="Chromosome"/>
</dbReference>
<keyword evidence="2" id="KW-1185">Reference proteome</keyword>
<dbReference type="SUPFAM" id="SSF55154">
    <property type="entry name" value="CYTH-like phosphatases"/>
    <property type="match status" value="1"/>
</dbReference>
<dbReference type="Gene3D" id="2.40.320.10">
    <property type="entry name" value="Hypothetical Protein Pfu-838710-001"/>
    <property type="match status" value="1"/>
</dbReference>
<dbReference type="GO" id="GO:0050355">
    <property type="term" value="F:inorganic triphosphate phosphatase activity"/>
    <property type="evidence" value="ECO:0007669"/>
    <property type="project" value="InterPro"/>
</dbReference>
<gene>
    <name evidence="1" type="ORF">FY550_04345</name>
</gene>